<proteinExistence type="predicted"/>
<dbReference type="Proteomes" id="UP001283361">
    <property type="component" value="Unassembled WGS sequence"/>
</dbReference>
<feature type="compositionally biased region" description="Polar residues" evidence="1">
    <location>
        <begin position="112"/>
        <end position="128"/>
    </location>
</feature>
<feature type="region of interest" description="Disordered" evidence="1">
    <location>
        <begin position="83"/>
        <end position="128"/>
    </location>
</feature>
<feature type="compositionally biased region" description="Low complexity" evidence="1">
    <location>
        <begin position="91"/>
        <end position="104"/>
    </location>
</feature>
<comment type="caution">
    <text evidence="2">The sequence shown here is derived from an EMBL/GenBank/DDBJ whole genome shotgun (WGS) entry which is preliminary data.</text>
</comment>
<organism evidence="2 3">
    <name type="scientific">Elysia crispata</name>
    <name type="common">lettuce slug</name>
    <dbReference type="NCBI Taxonomy" id="231223"/>
    <lineage>
        <taxon>Eukaryota</taxon>
        <taxon>Metazoa</taxon>
        <taxon>Spiralia</taxon>
        <taxon>Lophotrochozoa</taxon>
        <taxon>Mollusca</taxon>
        <taxon>Gastropoda</taxon>
        <taxon>Heterobranchia</taxon>
        <taxon>Euthyneura</taxon>
        <taxon>Panpulmonata</taxon>
        <taxon>Sacoglossa</taxon>
        <taxon>Placobranchoidea</taxon>
        <taxon>Plakobranchidae</taxon>
        <taxon>Elysia</taxon>
    </lineage>
</organism>
<protein>
    <submittedName>
        <fullName evidence="2">Uncharacterized protein</fullName>
    </submittedName>
</protein>
<sequence>MPMSVKQSQPDKLFSGKVKISQQYGKSMLTRVKQYDNSVSDKAIQQHKKSFSDMANIVQPGKSSSDVANAKQQPGKWMLKMANTAQEPDQSKSSSNMTCCSTSNLTKKGQKSNKSTPAKTNISQQPDNLILSNKPILYEITDAAQSAKLILE</sequence>
<evidence type="ECO:0000256" key="1">
    <source>
        <dbReference type="SAM" id="MobiDB-lite"/>
    </source>
</evidence>
<keyword evidence="3" id="KW-1185">Reference proteome</keyword>
<evidence type="ECO:0000313" key="2">
    <source>
        <dbReference type="EMBL" id="KAK3768153.1"/>
    </source>
</evidence>
<reference evidence="2" key="1">
    <citation type="journal article" date="2023" name="G3 (Bethesda)">
        <title>A reference genome for the long-term kleptoplast-retaining sea slug Elysia crispata morphotype clarki.</title>
        <authorList>
            <person name="Eastman K.E."/>
            <person name="Pendleton A.L."/>
            <person name="Shaikh M.A."/>
            <person name="Suttiyut T."/>
            <person name="Ogas R."/>
            <person name="Tomko P."/>
            <person name="Gavelis G."/>
            <person name="Widhalm J.R."/>
            <person name="Wisecaver J.H."/>
        </authorList>
    </citation>
    <scope>NUCLEOTIDE SEQUENCE</scope>
    <source>
        <strain evidence="2">ECLA1</strain>
    </source>
</reference>
<dbReference type="AlphaFoldDB" id="A0AAE0ZF34"/>
<accession>A0AAE0ZF34</accession>
<dbReference type="EMBL" id="JAWDGP010004066">
    <property type="protein sequence ID" value="KAK3768153.1"/>
    <property type="molecule type" value="Genomic_DNA"/>
</dbReference>
<evidence type="ECO:0000313" key="3">
    <source>
        <dbReference type="Proteomes" id="UP001283361"/>
    </source>
</evidence>
<name>A0AAE0ZF34_9GAST</name>
<gene>
    <name evidence="2" type="ORF">RRG08_010823</name>
</gene>